<dbReference type="PANTHER" id="PTHR19308">
    <property type="entry name" value="PHOSPHATIDYLCHOLINE TRANSFER PROTEIN"/>
    <property type="match status" value="1"/>
</dbReference>
<dbReference type="Pfam" id="PF01852">
    <property type="entry name" value="START"/>
    <property type="match status" value="1"/>
</dbReference>
<dbReference type="GO" id="GO:0008289">
    <property type="term" value="F:lipid binding"/>
    <property type="evidence" value="ECO:0007669"/>
    <property type="project" value="InterPro"/>
</dbReference>
<dbReference type="GO" id="GO:0005737">
    <property type="term" value="C:cytoplasm"/>
    <property type="evidence" value="ECO:0007669"/>
    <property type="project" value="UniProtKB-ARBA"/>
</dbReference>
<evidence type="ECO:0000259" key="1">
    <source>
        <dbReference type="Pfam" id="PF01852"/>
    </source>
</evidence>
<proteinExistence type="predicted"/>
<dbReference type="InterPro" id="IPR023393">
    <property type="entry name" value="START-like_dom_sf"/>
</dbReference>
<dbReference type="EMBL" id="AUWU02000006">
    <property type="protein sequence ID" value="KAH0572285.1"/>
    <property type="molecule type" value="Genomic_DNA"/>
</dbReference>
<dbReference type="Proteomes" id="UP000018208">
    <property type="component" value="Unassembled WGS sequence"/>
</dbReference>
<feature type="domain" description="START" evidence="1">
    <location>
        <begin position="111"/>
        <end position="219"/>
    </location>
</feature>
<evidence type="ECO:0000313" key="4">
    <source>
        <dbReference type="Proteomes" id="UP000018208"/>
    </source>
</evidence>
<reference evidence="3" key="2">
    <citation type="submission" date="2020-12" db="EMBL/GenBank/DDBJ databases">
        <title>New Spironucleus salmonicida genome in near-complete chromosomes.</title>
        <authorList>
            <person name="Xu F."/>
            <person name="Kurt Z."/>
            <person name="Jimenez-Gonzalez A."/>
            <person name="Astvaldsson A."/>
            <person name="Andersson J.O."/>
            <person name="Svard S.G."/>
        </authorList>
    </citation>
    <scope>NUCLEOTIDE SEQUENCE</scope>
    <source>
        <strain evidence="3">ATCC 50377</strain>
    </source>
</reference>
<keyword evidence="4" id="KW-1185">Reference proteome</keyword>
<dbReference type="SUPFAM" id="SSF55961">
    <property type="entry name" value="Bet v1-like"/>
    <property type="match status" value="1"/>
</dbReference>
<gene>
    <name evidence="2" type="ORF">SS50377_19064</name>
    <name evidence="3" type="ORF">SS50377_26495</name>
</gene>
<organism evidence="2">
    <name type="scientific">Spironucleus salmonicida</name>
    <dbReference type="NCBI Taxonomy" id="348837"/>
    <lineage>
        <taxon>Eukaryota</taxon>
        <taxon>Metamonada</taxon>
        <taxon>Diplomonadida</taxon>
        <taxon>Hexamitidae</taxon>
        <taxon>Hexamitinae</taxon>
        <taxon>Spironucleus</taxon>
    </lineage>
</organism>
<dbReference type="EMBL" id="KI546170">
    <property type="protein sequence ID" value="EST41350.1"/>
    <property type="molecule type" value="Genomic_DNA"/>
</dbReference>
<dbReference type="InterPro" id="IPR002913">
    <property type="entry name" value="START_lipid-bd_dom"/>
</dbReference>
<dbReference type="InterPro" id="IPR051213">
    <property type="entry name" value="START_lipid_transfer"/>
</dbReference>
<evidence type="ECO:0000313" key="3">
    <source>
        <dbReference type="EMBL" id="KAH0572285.1"/>
    </source>
</evidence>
<accession>V6LA95</accession>
<reference evidence="2 3" key="1">
    <citation type="journal article" date="2014" name="PLoS Genet.">
        <title>The Genome of Spironucleus salmonicida Highlights a Fish Pathogen Adapted to Fluctuating Environments.</title>
        <authorList>
            <person name="Xu F."/>
            <person name="Jerlstrom-Hultqvist J."/>
            <person name="Einarsson E."/>
            <person name="Astvaldsson A."/>
            <person name="Svard S.G."/>
            <person name="Andersson J.O."/>
        </authorList>
    </citation>
    <scope>NUCLEOTIDE SEQUENCE</scope>
    <source>
        <strain evidence="3">ATCC 50377</strain>
    </source>
</reference>
<protein>
    <submittedName>
        <fullName evidence="3">Lipid binding protein</fullName>
    </submittedName>
</protein>
<dbReference type="PANTHER" id="PTHR19308:SF56">
    <property type="entry name" value="START DOMAIN-CONTAINING PROTEIN"/>
    <property type="match status" value="1"/>
</dbReference>
<dbReference type="Gene3D" id="3.30.530.20">
    <property type="match status" value="1"/>
</dbReference>
<evidence type="ECO:0000313" key="2">
    <source>
        <dbReference type="EMBL" id="EST41350.1"/>
    </source>
</evidence>
<dbReference type="AlphaFoldDB" id="V6LA95"/>
<dbReference type="VEuPathDB" id="GiardiaDB:SS50377_26495"/>
<sequence length="234" mass="26624">MQKLQTLNQSSFEKASQETQNICQQAIDLMTSLQFSNEKKIKDIIDASYATVPGSKMQAIKGQALVKTKISECLSYDHDYNEITPDMPKDQRSGKTCRYLYFLNDDEKLNHQKMIKGEMIDGSQNICYQVLDAPSALVTRREFLFMRQTKDFSEGDKKKYAVASKSVEINDKFADKVVRAQIFSLNIYEEVEGGVKVTAFYHVDPCGSIPSMLFNNMLDGQVGYIYDLNQKIGK</sequence>
<name>V6LA95_9EUKA</name>